<keyword evidence="9 13" id="KW-1133">Transmembrane helix</keyword>
<feature type="transmembrane region" description="Helical" evidence="13">
    <location>
        <begin position="335"/>
        <end position="360"/>
    </location>
</feature>
<feature type="binding site" evidence="12">
    <location>
        <position position="318"/>
    </location>
    <ligand>
        <name>K(+)</name>
        <dbReference type="ChEBI" id="CHEBI:29103"/>
    </ligand>
</feature>
<dbReference type="EMBL" id="CDNC01000023">
    <property type="protein sequence ID" value="CEM62171.1"/>
    <property type="molecule type" value="Genomic_DNA"/>
</dbReference>
<comment type="similarity">
    <text evidence="2">Belongs to the TrkH potassium transport family.</text>
</comment>
<dbReference type="RefSeq" id="WP_044634721.1">
    <property type="nucleotide sequence ID" value="NZ_CDNC01000023.1"/>
</dbReference>
<evidence type="ECO:0000256" key="10">
    <source>
        <dbReference type="ARBA" id="ARBA00023065"/>
    </source>
</evidence>
<evidence type="ECO:0000256" key="9">
    <source>
        <dbReference type="ARBA" id="ARBA00022989"/>
    </source>
</evidence>
<accession>A0A0B7GZR6</accession>
<reference evidence="15" key="1">
    <citation type="submission" date="2015-01" db="EMBL/GenBank/DDBJ databases">
        <authorList>
            <person name="Manzoor Shahid"/>
            <person name="Zubair Saima"/>
        </authorList>
    </citation>
    <scope>NUCLEOTIDE SEQUENCE [LARGE SCALE GENOMIC DNA]</scope>
    <source>
        <strain evidence="15">V1</strain>
    </source>
</reference>
<feature type="binding site" evidence="12">
    <location>
        <position position="115"/>
    </location>
    <ligand>
        <name>K(+)</name>
        <dbReference type="ChEBI" id="CHEBI:29103"/>
    </ligand>
</feature>
<evidence type="ECO:0000313" key="14">
    <source>
        <dbReference type="EMBL" id="CEM62171.1"/>
    </source>
</evidence>
<keyword evidence="3" id="KW-0813">Transport</keyword>
<dbReference type="GO" id="GO:0015379">
    <property type="term" value="F:potassium:chloride symporter activity"/>
    <property type="evidence" value="ECO:0007669"/>
    <property type="project" value="InterPro"/>
</dbReference>
<feature type="transmembrane region" description="Helical" evidence="13">
    <location>
        <begin position="140"/>
        <end position="165"/>
    </location>
</feature>
<dbReference type="AlphaFoldDB" id="A0A0B7GZR6"/>
<feature type="transmembrane region" description="Helical" evidence="13">
    <location>
        <begin position="243"/>
        <end position="264"/>
    </location>
</feature>
<dbReference type="PIRSF" id="PIRSF006247">
    <property type="entry name" value="TrkH"/>
    <property type="match status" value="1"/>
</dbReference>
<keyword evidence="12" id="KW-0479">Metal-binding</keyword>
<dbReference type="PANTHER" id="PTHR32024:SF2">
    <property type="entry name" value="TRK SYSTEM POTASSIUM UPTAKE PROTEIN TRKG-RELATED"/>
    <property type="match status" value="1"/>
</dbReference>
<feature type="binding site" evidence="12">
    <location>
        <position position="224"/>
    </location>
    <ligand>
        <name>K(+)</name>
        <dbReference type="ChEBI" id="CHEBI:29103"/>
    </ligand>
</feature>
<feature type="transmembrane region" description="Helical" evidence="13">
    <location>
        <begin position="186"/>
        <end position="211"/>
    </location>
</feature>
<evidence type="ECO:0000256" key="5">
    <source>
        <dbReference type="ARBA" id="ARBA00022519"/>
    </source>
</evidence>
<evidence type="ECO:0000256" key="6">
    <source>
        <dbReference type="ARBA" id="ARBA00022538"/>
    </source>
</evidence>
<evidence type="ECO:0000256" key="7">
    <source>
        <dbReference type="ARBA" id="ARBA00022692"/>
    </source>
</evidence>
<name>A0A0B7GZR6_TREPH</name>
<keyword evidence="4" id="KW-1003">Cell membrane</keyword>
<dbReference type="Pfam" id="PF02386">
    <property type="entry name" value="TrkH"/>
    <property type="match status" value="1"/>
</dbReference>
<keyword evidence="6" id="KW-0633">Potassium transport</keyword>
<dbReference type="Proteomes" id="UP000042527">
    <property type="component" value="Unassembled WGS sequence"/>
</dbReference>
<keyword evidence="5" id="KW-0997">Cell inner membrane</keyword>
<proteinExistence type="inferred from homology"/>
<evidence type="ECO:0000256" key="13">
    <source>
        <dbReference type="SAM" id="Phobius"/>
    </source>
</evidence>
<feature type="transmembrane region" description="Helical" evidence="13">
    <location>
        <begin position="77"/>
        <end position="99"/>
    </location>
</feature>
<evidence type="ECO:0000256" key="11">
    <source>
        <dbReference type="ARBA" id="ARBA00023136"/>
    </source>
</evidence>
<feature type="binding site" evidence="12">
    <location>
        <position position="116"/>
    </location>
    <ligand>
        <name>K(+)</name>
        <dbReference type="ChEBI" id="CHEBI:29103"/>
    </ligand>
</feature>
<sequence>MKVSHYIKILFMILAIVALSFLIPIAVALYLKEYHLIPSFLIPMCVVCGIAAILFFKDFFTDQRKQLRLSTQGGIALVALAWIGACLLGAVPFLISGVIPEFADALFESVSGFTTTGSTILLDVDSCPMTMHIWRTQMHWLGGMGIVALTVALFPLLGVGGFHLIKSETTGPDKGKVTSKITQTAKALWFIYLGLTLLQIILLIIAGMSFLDSVCYSFATLGTGGFSTKNASLGAYNSPAADIIITVFMFLAGVNFSLYFRLFTGHIGEVAKNSELRSYVWIVLISSLLIAFSIYPIYGMGNSLRHSFFQVVSIITTTGFATVNFDLWPEFAKSILFLLMFIGGCSGSTAGGIKVIRWVILKKQAANEIKRLLYPHGVFSIQLNKRPGRKDVVYSVAGFIFLYFMLLLATFLVASMDKANTFTALTAALALVGNIGPGFDLVGPAGNFAFFSAPAKIFFSFSMLAGRLELYTMLLFSIPLSPK</sequence>
<feature type="transmembrane region" description="Helical" evidence="13">
    <location>
        <begin position="9"/>
        <end position="31"/>
    </location>
</feature>
<keyword evidence="7 13" id="KW-0812">Transmembrane</keyword>
<dbReference type="GO" id="GO:0046872">
    <property type="term" value="F:metal ion binding"/>
    <property type="evidence" value="ECO:0007669"/>
    <property type="project" value="UniProtKB-KW"/>
</dbReference>
<evidence type="ECO:0000256" key="8">
    <source>
        <dbReference type="ARBA" id="ARBA00022958"/>
    </source>
</evidence>
<evidence type="ECO:0000256" key="1">
    <source>
        <dbReference type="ARBA" id="ARBA00004429"/>
    </source>
</evidence>
<dbReference type="PANTHER" id="PTHR32024">
    <property type="entry name" value="TRK SYSTEM POTASSIUM UPTAKE PROTEIN TRKG-RELATED"/>
    <property type="match status" value="1"/>
</dbReference>
<keyword evidence="15" id="KW-1185">Reference proteome</keyword>
<feature type="binding site" evidence="12">
    <location>
        <position position="317"/>
    </location>
    <ligand>
        <name>K(+)</name>
        <dbReference type="ChEBI" id="CHEBI:29103"/>
    </ligand>
</feature>
<evidence type="ECO:0000256" key="4">
    <source>
        <dbReference type="ARBA" id="ARBA00022475"/>
    </source>
</evidence>
<dbReference type="OrthoDB" id="9810952at2"/>
<comment type="subcellular location">
    <subcellularLocation>
        <location evidence="1">Cell inner membrane</location>
        <topology evidence="1">Multi-pass membrane protein</topology>
    </subcellularLocation>
</comment>
<keyword evidence="10" id="KW-0406">Ion transport</keyword>
<evidence type="ECO:0000256" key="2">
    <source>
        <dbReference type="ARBA" id="ARBA00009137"/>
    </source>
</evidence>
<organism evidence="14 15">
    <name type="scientific">Treponema phagedenis</name>
    <dbReference type="NCBI Taxonomy" id="162"/>
    <lineage>
        <taxon>Bacteria</taxon>
        <taxon>Pseudomonadati</taxon>
        <taxon>Spirochaetota</taxon>
        <taxon>Spirochaetia</taxon>
        <taxon>Spirochaetales</taxon>
        <taxon>Treponemataceae</taxon>
        <taxon>Treponema</taxon>
    </lineage>
</organism>
<evidence type="ECO:0000256" key="12">
    <source>
        <dbReference type="PIRSR" id="PIRSR006247-1"/>
    </source>
</evidence>
<gene>
    <name evidence="14" type="ORF">TPHV1_30066</name>
</gene>
<dbReference type="InterPro" id="IPR004772">
    <property type="entry name" value="TrkH"/>
</dbReference>
<evidence type="ECO:0000313" key="15">
    <source>
        <dbReference type="Proteomes" id="UP000042527"/>
    </source>
</evidence>
<feature type="transmembrane region" description="Helical" evidence="13">
    <location>
        <begin position="392"/>
        <end position="414"/>
    </location>
</feature>
<keyword evidence="11 13" id="KW-0472">Membrane</keyword>
<feature type="transmembrane region" description="Helical" evidence="13">
    <location>
        <begin position="457"/>
        <end position="478"/>
    </location>
</feature>
<feature type="transmembrane region" description="Helical" evidence="13">
    <location>
        <begin position="276"/>
        <end position="295"/>
    </location>
</feature>
<protein>
    <submittedName>
        <fullName evidence="14">Potassium uptake protein, TrkH family</fullName>
    </submittedName>
</protein>
<evidence type="ECO:0000256" key="3">
    <source>
        <dbReference type="ARBA" id="ARBA00022448"/>
    </source>
</evidence>
<dbReference type="InterPro" id="IPR003445">
    <property type="entry name" value="Cat_transpt"/>
</dbReference>
<feature type="transmembrane region" description="Helical" evidence="13">
    <location>
        <begin position="37"/>
        <end position="56"/>
    </location>
</feature>
<feature type="binding site" evidence="12">
    <location>
        <position position="434"/>
    </location>
    <ligand>
        <name>K(+)</name>
        <dbReference type="ChEBI" id="CHEBI:29103"/>
    </ligand>
</feature>
<dbReference type="GO" id="GO:0005886">
    <property type="term" value="C:plasma membrane"/>
    <property type="evidence" value="ECO:0007669"/>
    <property type="project" value="UniProtKB-SubCell"/>
</dbReference>
<keyword evidence="8 12" id="KW-0630">Potassium</keyword>